<dbReference type="InParanoid" id="A0A671UGV7"/>
<keyword evidence="10" id="KW-0393">Immunoglobulin domain</keyword>
<dbReference type="InterPro" id="IPR003599">
    <property type="entry name" value="Ig_sub"/>
</dbReference>
<dbReference type="InterPro" id="IPR036179">
    <property type="entry name" value="Ig-like_dom_sf"/>
</dbReference>
<evidence type="ECO:0000256" key="9">
    <source>
        <dbReference type="ARBA" id="ARBA00023180"/>
    </source>
</evidence>
<evidence type="ECO:0000256" key="4">
    <source>
        <dbReference type="ARBA" id="ARBA00022729"/>
    </source>
</evidence>
<reference evidence="15" key="3">
    <citation type="submission" date="2025-09" db="UniProtKB">
        <authorList>
            <consortium name="Ensembl"/>
        </authorList>
    </citation>
    <scope>IDENTIFICATION</scope>
</reference>
<keyword evidence="9" id="KW-0325">Glycoprotein</keyword>
<dbReference type="GO" id="GO:0071222">
    <property type="term" value="P:cellular response to lipopolysaccharide"/>
    <property type="evidence" value="ECO:0007669"/>
    <property type="project" value="TreeGrafter"/>
</dbReference>
<dbReference type="PANTHER" id="PTHR25466:SF14">
    <property type="entry name" value="BUTYROPHILIN SUBFAMILY 2 MEMBER A2-LIKE-RELATED"/>
    <property type="match status" value="1"/>
</dbReference>
<keyword evidence="8" id="KW-0675">Receptor</keyword>
<dbReference type="InterPro" id="IPR051713">
    <property type="entry name" value="T-cell_Activation_Regulation"/>
</dbReference>
<dbReference type="InterPro" id="IPR013106">
    <property type="entry name" value="Ig_V-set"/>
</dbReference>
<comment type="subcellular location">
    <subcellularLocation>
        <location evidence="1">Cell membrane</location>
        <topology evidence="1">Single-pass type I membrane protein</topology>
    </subcellularLocation>
</comment>
<evidence type="ECO:0000256" key="6">
    <source>
        <dbReference type="ARBA" id="ARBA00023136"/>
    </source>
</evidence>
<reference evidence="15" key="1">
    <citation type="submission" date="2021-04" db="EMBL/GenBank/DDBJ databases">
        <authorList>
            <consortium name="Wellcome Sanger Institute Data Sharing"/>
        </authorList>
    </citation>
    <scope>NUCLEOTIDE SEQUENCE [LARGE SCALE GENOMIC DNA]</scope>
</reference>
<sequence length="290" mass="31959">MELLPLVCLCLLSCSGDARVTVLVKEDGDAVLPCLISNKEDITGKLFDWRKVESQKENKEVFMYDAGSHYNNGRPGQDDQFKGRVSHFQDQLQNGNASIKITRTKMDDSGNYSCDFPRHQPSQPFIVELLVGAAPEPNIKTLDHKPDWALLQCEAHGYPPLRVEWKDSAGKTLPAEEPQISKQGRYSYVTVNITVTKTDDYSCVATQKNISHQVAAVIPVHIQGAAPEPGSNTGMVIALVVFITLFVAAVVGGGLYIKHLKKDNCKKGSTPVATDGKTDDEQRNKMMDNQ</sequence>
<evidence type="ECO:0000256" key="10">
    <source>
        <dbReference type="ARBA" id="ARBA00023319"/>
    </source>
</evidence>
<dbReference type="GO" id="GO:0007166">
    <property type="term" value="P:cell surface receptor signaling pathway"/>
    <property type="evidence" value="ECO:0007669"/>
    <property type="project" value="TreeGrafter"/>
</dbReference>
<feature type="region of interest" description="Disordered" evidence="11">
    <location>
        <begin position="266"/>
        <end position="290"/>
    </location>
</feature>
<dbReference type="GO" id="GO:0006955">
    <property type="term" value="P:immune response"/>
    <property type="evidence" value="ECO:0007669"/>
    <property type="project" value="TreeGrafter"/>
</dbReference>
<evidence type="ECO:0000259" key="14">
    <source>
        <dbReference type="PROSITE" id="PS50835"/>
    </source>
</evidence>
<dbReference type="Ensembl" id="ENSSAUT00010014014.1">
    <property type="protein sequence ID" value="ENSSAUP00010013185.1"/>
    <property type="gene ID" value="ENSSAUG00010006268.1"/>
</dbReference>
<reference evidence="15" key="2">
    <citation type="submission" date="2025-08" db="UniProtKB">
        <authorList>
            <consortium name="Ensembl"/>
        </authorList>
    </citation>
    <scope>IDENTIFICATION</scope>
</reference>
<dbReference type="GO" id="GO:0031295">
    <property type="term" value="P:T cell costimulation"/>
    <property type="evidence" value="ECO:0007669"/>
    <property type="project" value="TreeGrafter"/>
</dbReference>
<dbReference type="CDD" id="cd00096">
    <property type="entry name" value="Ig"/>
    <property type="match status" value="1"/>
</dbReference>
<evidence type="ECO:0000313" key="16">
    <source>
        <dbReference type="Proteomes" id="UP000472265"/>
    </source>
</evidence>
<organism evidence="15 16">
    <name type="scientific">Sparus aurata</name>
    <name type="common">Gilthead sea bream</name>
    <dbReference type="NCBI Taxonomy" id="8175"/>
    <lineage>
        <taxon>Eukaryota</taxon>
        <taxon>Metazoa</taxon>
        <taxon>Chordata</taxon>
        <taxon>Craniata</taxon>
        <taxon>Vertebrata</taxon>
        <taxon>Euteleostomi</taxon>
        <taxon>Actinopterygii</taxon>
        <taxon>Neopterygii</taxon>
        <taxon>Teleostei</taxon>
        <taxon>Neoteleostei</taxon>
        <taxon>Acanthomorphata</taxon>
        <taxon>Eupercaria</taxon>
        <taxon>Spariformes</taxon>
        <taxon>Sparidae</taxon>
        <taxon>Sparus</taxon>
    </lineage>
</organism>
<feature type="transmembrane region" description="Helical" evidence="12">
    <location>
        <begin position="235"/>
        <end position="257"/>
    </location>
</feature>
<evidence type="ECO:0000256" key="13">
    <source>
        <dbReference type="SAM" id="SignalP"/>
    </source>
</evidence>
<dbReference type="InterPro" id="IPR007110">
    <property type="entry name" value="Ig-like_dom"/>
</dbReference>
<accession>A0A671UGV7</accession>
<dbReference type="InterPro" id="IPR053896">
    <property type="entry name" value="BTN3A2-like_Ig-C"/>
</dbReference>
<evidence type="ECO:0000256" key="5">
    <source>
        <dbReference type="ARBA" id="ARBA00022989"/>
    </source>
</evidence>
<evidence type="ECO:0000256" key="2">
    <source>
        <dbReference type="ARBA" id="ARBA00022475"/>
    </source>
</evidence>
<dbReference type="Proteomes" id="UP000472265">
    <property type="component" value="Chromosome 6"/>
</dbReference>
<dbReference type="PROSITE" id="PS50835">
    <property type="entry name" value="IG_LIKE"/>
    <property type="match status" value="2"/>
</dbReference>
<keyword evidence="3 12" id="KW-0812">Transmembrane</keyword>
<feature type="signal peptide" evidence="13">
    <location>
        <begin position="1"/>
        <end position="18"/>
    </location>
</feature>
<dbReference type="RefSeq" id="XP_030275782.1">
    <property type="nucleotide sequence ID" value="XM_030419922.1"/>
</dbReference>
<dbReference type="GO" id="GO:0042102">
    <property type="term" value="P:positive regulation of T cell proliferation"/>
    <property type="evidence" value="ECO:0007669"/>
    <property type="project" value="TreeGrafter"/>
</dbReference>
<proteinExistence type="predicted"/>
<keyword evidence="7" id="KW-1015">Disulfide bond</keyword>
<dbReference type="GeneID" id="115583264"/>
<feature type="compositionally biased region" description="Basic and acidic residues" evidence="11">
    <location>
        <begin position="276"/>
        <end position="290"/>
    </location>
</feature>
<keyword evidence="4 13" id="KW-0732">Signal</keyword>
<dbReference type="SUPFAM" id="SSF48726">
    <property type="entry name" value="Immunoglobulin"/>
    <property type="match status" value="2"/>
</dbReference>
<dbReference type="GeneTree" id="ENSGT01030000235070"/>
<feature type="domain" description="Ig-like" evidence="14">
    <location>
        <begin position="5"/>
        <end position="114"/>
    </location>
</feature>
<evidence type="ECO:0000256" key="3">
    <source>
        <dbReference type="ARBA" id="ARBA00022692"/>
    </source>
</evidence>
<evidence type="ECO:0000256" key="1">
    <source>
        <dbReference type="ARBA" id="ARBA00004251"/>
    </source>
</evidence>
<keyword evidence="5 12" id="KW-1133">Transmembrane helix</keyword>
<dbReference type="Pfam" id="PF22705">
    <property type="entry name" value="C2-set_3"/>
    <property type="match status" value="1"/>
</dbReference>
<dbReference type="GO" id="GO:0009897">
    <property type="term" value="C:external side of plasma membrane"/>
    <property type="evidence" value="ECO:0007669"/>
    <property type="project" value="TreeGrafter"/>
</dbReference>
<dbReference type="AlphaFoldDB" id="A0A671UGV7"/>
<evidence type="ECO:0000256" key="7">
    <source>
        <dbReference type="ARBA" id="ARBA00023157"/>
    </source>
</evidence>
<keyword evidence="2" id="KW-1003">Cell membrane</keyword>
<dbReference type="Pfam" id="PF07686">
    <property type="entry name" value="V-set"/>
    <property type="match status" value="1"/>
</dbReference>
<keyword evidence="16" id="KW-1185">Reference proteome</keyword>
<evidence type="ECO:0000256" key="11">
    <source>
        <dbReference type="SAM" id="MobiDB-lite"/>
    </source>
</evidence>
<dbReference type="InterPro" id="IPR013783">
    <property type="entry name" value="Ig-like_fold"/>
</dbReference>
<dbReference type="Gene3D" id="2.60.40.10">
    <property type="entry name" value="Immunoglobulins"/>
    <property type="match status" value="2"/>
</dbReference>
<dbReference type="GO" id="GO:0042130">
    <property type="term" value="P:negative regulation of T cell proliferation"/>
    <property type="evidence" value="ECO:0007669"/>
    <property type="project" value="TreeGrafter"/>
</dbReference>
<dbReference type="SMART" id="SM00409">
    <property type="entry name" value="IG"/>
    <property type="match status" value="2"/>
</dbReference>
<evidence type="ECO:0000256" key="8">
    <source>
        <dbReference type="ARBA" id="ARBA00023170"/>
    </source>
</evidence>
<dbReference type="PANTHER" id="PTHR25466">
    <property type="entry name" value="T-LYMPHOCYTE ACTIVATION ANTIGEN"/>
    <property type="match status" value="1"/>
</dbReference>
<protein>
    <submittedName>
        <fullName evidence="15">Butyrophilin subfamily 1 member A1-like</fullName>
    </submittedName>
</protein>
<name>A0A671UGV7_SPAAU</name>
<feature type="chain" id="PRO_5025330071" evidence="13">
    <location>
        <begin position="19"/>
        <end position="290"/>
    </location>
</feature>
<gene>
    <name evidence="15" type="primary">LOC115583264</name>
</gene>
<feature type="domain" description="Ig-like" evidence="14">
    <location>
        <begin position="124"/>
        <end position="215"/>
    </location>
</feature>
<evidence type="ECO:0000313" key="15">
    <source>
        <dbReference type="Ensembl" id="ENSSAUP00010013185.1"/>
    </source>
</evidence>
<evidence type="ECO:0000256" key="12">
    <source>
        <dbReference type="SAM" id="Phobius"/>
    </source>
</evidence>
<keyword evidence="6 12" id="KW-0472">Membrane</keyword>